<comment type="caution">
    <text evidence="1">The sequence shown here is derived from an EMBL/GenBank/DDBJ whole genome shotgun (WGS) entry which is preliminary data.</text>
</comment>
<evidence type="ECO:0000313" key="2">
    <source>
        <dbReference type="Proteomes" id="UP001458415"/>
    </source>
</evidence>
<dbReference type="Proteomes" id="UP001458415">
    <property type="component" value="Unassembled WGS sequence"/>
</dbReference>
<keyword evidence="2" id="KW-1185">Reference proteome</keyword>
<evidence type="ECO:0000313" key="1">
    <source>
        <dbReference type="EMBL" id="MER6982931.1"/>
    </source>
</evidence>
<organism evidence="1 2">
    <name type="scientific">Streptomyces carpinensis</name>
    <dbReference type="NCBI Taxonomy" id="66369"/>
    <lineage>
        <taxon>Bacteria</taxon>
        <taxon>Bacillati</taxon>
        <taxon>Actinomycetota</taxon>
        <taxon>Actinomycetes</taxon>
        <taxon>Kitasatosporales</taxon>
        <taxon>Streptomycetaceae</taxon>
        <taxon>Streptomyces</taxon>
    </lineage>
</organism>
<proteinExistence type="predicted"/>
<dbReference type="RefSeq" id="WP_244217152.1">
    <property type="nucleotide sequence ID" value="NZ_MUBM01000093.1"/>
</dbReference>
<dbReference type="EMBL" id="JBEPCU010001189">
    <property type="protein sequence ID" value="MER6982931.1"/>
    <property type="molecule type" value="Genomic_DNA"/>
</dbReference>
<name>A0ABV1WFF6_9ACTN</name>
<sequence length="95" mass="10291">MDGTVFNVPGTAANAQFFGRPSTSCGQVRSAYPQARVAALAECGTHAVFAAEVGPLKVHLNPDQAPAEELAALYAQRWEFEMCQPQCTHKWELVV</sequence>
<protein>
    <submittedName>
        <fullName evidence="1">Uncharacterized protein</fullName>
    </submittedName>
</protein>
<gene>
    <name evidence="1" type="ORF">ABT317_39715</name>
</gene>
<accession>A0ABV1WFF6</accession>
<reference evidence="1 2" key="1">
    <citation type="submission" date="2024-06" db="EMBL/GenBank/DDBJ databases">
        <title>The Natural Products Discovery Center: Release of the First 8490 Sequenced Strains for Exploring Actinobacteria Biosynthetic Diversity.</title>
        <authorList>
            <person name="Kalkreuter E."/>
            <person name="Kautsar S.A."/>
            <person name="Yang D."/>
            <person name="Bader C.D."/>
            <person name="Teijaro C.N."/>
            <person name="Fluegel L."/>
            <person name="Davis C.M."/>
            <person name="Simpson J.R."/>
            <person name="Lauterbach L."/>
            <person name="Steele A.D."/>
            <person name="Gui C."/>
            <person name="Meng S."/>
            <person name="Li G."/>
            <person name="Viehrig K."/>
            <person name="Ye F."/>
            <person name="Su P."/>
            <person name="Kiefer A.F."/>
            <person name="Nichols A."/>
            <person name="Cepeda A.J."/>
            <person name="Yan W."/>
            <person name="Fan B."/>
            <person name="Jiang Y."/>
            <person name="Adhikari A."/>
            <person name="Zheng C.-J."/>
            <person name="Schuster L."/>
            <person name="Cowan T.M."/>
            <person name="Smanski M.J."/>
            <person name="Chevrette M.G."/>
            <person name="De Carvalho L.P.S."/>
            <person name="Shen B."/>
        </authorList>
    </citation>
    <scope>NUCLEOTIDE SEQUENCE [LARGE SCALE GENOMIC DNA]</scope>
    <source>
        <strain evidence="1 2">NPDC000634</strain>
    </source>
</reference>